<dbReference type="EMBL" id="LAZR01049785">
    <property type="protein sequence ID" value="KKK88830.1"/>
    <property type="molecule type" value="Genomic_DNA"/>
</dbReference>
<organism evidence="2">
    <name type="scientific">marine sediment metagenome</name>
    <dbReference type="NCBI Taxonomy" id="412755"/>
    <lineage>
        <taxon>unclassified sequences</taxon>
        <taxon>metagenomes</taxon>
        <taxon>ecological metagenomes</taxon>
    </lineage>
</organism>
<gene>
    <name evidence="2" type="ORF">LCGC14_2739220</name>
</gene>
<comment type="caution">
    <text evidence="2">The sequence shown here is derived from an EMBL/GenBank/DDBJ whole genome shotgun (WGS) entry which is preliminary data.</text>
</comment>
<name>A0A0F8ZSA3_9ZZZZ</name>
<dbReference type="AlphaFoldDB" id="A0A0F8ZSA3"/>
<accession>A0A0F8ZSA3</accession>
<sequence>MIKLMIEYDPQTRNIQFGWDDKFDIFGKHRDLLYIMLARTHEELLLQLTNTKERSAPGPVPSENRSFGKGRRTDVDGV</sequence>
<evidence type="ECO:0000313" key="2">
    <source>
        <dbReference type="EMBL" id="KKK88830.1"/>
    </source>
</evidence>
<reference evidence="2" key="1">
    <citation type="journal article" date="2015" name="Nature">
        <title>Complex archaea that bridge the gap between prokaryotes and eukaryotes.</title>
        <authorList>
            <person name="Spang A."/>
            <person name="Saw J.H."/>
            <person name="Jorgensen S.L."/>
            <person name="Zaremba-Niedzwiedzka K."/>
            <person name="Martijn J."/>
            <person name="Lind A.E."/>
            <person name="van Eijk R."/>
            <person name="Schleper C."/>
            <person name="Guy L."/>
            <person name="Ettema T.J."/>
        </authorList>
    </citation>
    <scope>NUCLEOTIDE SEQUENCE</scope>
</reference>
<evidence type="ECO:0000256" key="1">
    <source>
        <dbReference type="SAM" id="MobiDB-lite"/>
    </source>
</evidence>
<feature type="region of interest" description="Disordered" evidence="1">
    <location>
        <begin position="50"/>
        <end position="78"/>
    </location>
</feature>
<proteinExistence type="predicted"/>
<protein>
    <submittedName>
        <fullName evidence="2">Uncharacterized protein</fullName>
    </submittedName>
</protein>